<dbReference type="AlphaFoldDB" id="A0AAQ3RWB7"/>
<proteinExistence type="predicted"/>
<dbReference type="EMBL" id="CP144695">
    <property type="protein sequence ID" value="WVZ08672.1"/>
    <property type="molecule type" value="Genomic_DNA"/>
</dbReference>
<accession>A0AAQ3RWB7</accession>
<name>A0AAQ3RWB7_VIGMU</name>
<gene>
    <name evidence="2" type="ORF">V8G54_022018</name>
</gene>
<sequence>MQAPPICEAHKRGQPKRRRQKQRDRQDQYDDASGADKRPNPRTVAPTLRIPRRILGRRQRLPVFFALSHCRRTGRGLQPIRIGYTHWEAKFENGIFFQEGRWGWED</sequence>
<feature type="compositionally biased region" description="Basic and acidic residues" evidence="1">
    <location>
        <begin position="23"/>
        <end position="39"/>
    </location>
</feature>
<feature type="region of interest" description="Disordered" evidence="1">
    <location>
        <begin position="1"/>
        <end position="45"/>
    </location>
</feature>
<dbReference type="Proteomes" id="UP001374535">
    <property type="component" value="Chromosome 6"/>
</dbReference>
<keyword evidence="3" id="KW-1185">Reference proteome</keyword>
<feature type="compositionally biased region" description="Basic residues" evidence="1">
    <location>
        <begin position="12"/>
        <end position="22"/>
    </location>
</feature>
<organism evidence="2 3">
    <name type="scientific">Vigna mungo</name>
    <name type="common">Black gram</name>
    <name type="synonym">Phaseolus mungo</name>
    <dbReference type="NCBI Taxonomy" id="3915"/>
    <lineage>
        <taxon>Eukaryota</taxon>
        <taxon>Viridiplantae</taxon>
        <taxon>Streptophyta</taxon>
        <taxon>Embryophyta</taxon>
        <taxon>Tracheophyta</taxon>
        <taxon>Spermatophyta</taxon>
        <taxon>Magnoliopsida</taxon>
        <taxon>eudicotyledons</taxon>
        <taxon>Gunneridae</taxon>
        <taxon>Pentapetalae</taxon>
        <taxon>rosids</taxon>
        <taxon>fabids</taxon>
        <taxon>Fabales</taxon>
        <taxon>Fabaceae</taxon>
        <taxon>Papilionoideae</taxon>
        <taxon>50 kb inversion clade</taxon>
        <taxon>NPAAA clade</taxon>
        <taxon>indigoferoid/millettioid clade</taxon>
        <taxon>Phaseoleae</taxon>
        <taxon>Vigna</taxon>
    </lineage>
</organism>
<reference evidence="2 3" key="1">
    <citation type="journal article" date="2023" name="Life. Sci Alliance">
        <title>Evolutionary insights into 3D genome organization and epigenetic landscape of Vigna mungo.</title>
        <authorList>
            <person name="Junaid A."/>
            <person name="Singh B."/>
            <person name="Bhatia S."/>
        </authorList>
    </citation>
    <scope>NUCLEOTIDE SEQUENCE [LARGE SCALE GENOMIC DNA]</scope>
    <source>
        <strain evidence="2">Urdbean</strain>
    </source>
</reference>
<evidence type="ECO:0000313" key="2">
    <source>
        <dbReference type="EMBL" id="WVZ08672.1"/>
    </source>
</evidence>
<evidence type="ECO:0000256" key="1">
    <source>
        <dbReference type="SAM" id="MobiDB-lite"/>
    </source>
</evidence>
<evidence type="ECO:0000313" key="3">
    <source>
        <dbReference type="Proteomes" id="UP001374535"/>
    </source>
</evidence>
<protein>
    <submittedName>
        <fullName evidence="2">Uncharacterized protein</fullName>
    </submittedName>
</protein>